<dbReference type="AlphaFoldDB" id="A0A448XG12"/>
<evidence type="ECO:0000313" key="2">
    <source>
        <dbReference type="EMBL" id="VEL35609.1"/>
    </source>
</evidence>
<keyword evidence="3" id="KW-1185">Reference proteome</keyword>
<feature type="compositionally biased region" description="Basic and acidic residues" evidence="1">
    <location>
        <begin position="283"/>
        <end position="297"/>
    </location>
</feature>
<comment type="caution">
    <text evidence="2">The sequence shown here is derived from an EMBL/GenBank/DDBJ whole genome shotgun (WGS) entry which is preliminary data.</text>
</comment>
<name>A0A448XG12_9PLAT</name>
<proteinExistence type="predicted"/>
<protein>
    <submittedName>
        <fullName evidence="2">Uncharacterized protein</fullName>
    </submittedName>
</protein>
<feature type="compositionally biased region" description="Acidic residues" evidence="1">
    <location>
        <begin position="320"/>
        <end position="342"/>
    </location>
</feature>
<evidence type="ECO:0000256" key="1">
    <source>
        <dbReference type="SAM" id="MobiDB-lite"/>
    </source>
</evidence>
<dbReference type="Proteomes" id="UP000784294">
    <property type="component" value="Unassembled WGS sequence"/>
</dbReference>
<feature type="compositionally biased region" description="Polar residues" evidence="1">
    <location>
        <begin position="351"/>
        <end position="360"/>
    </location>
</feature>
<sequence length="360" mass="37728">MDAQQLPSDLLAGLPEYTSREEQIVYQTPVRHLHPSLGHSTAVEPTYDLMPSGSLACSLDNSGSLFPGFVGPYVRGPALAHGATLGPQLIQFTSPATLRVRASPCGGLPGVRSPSRAGSGPHLLPVTVISSGLIPDGVGAATPRYAQAGDPALASVSTRTSTVSGPGKSGDGGATVCNGREAAADHFPWPPPLQAARQPGRKTSAATAVPTRTGPMAASVNSVFGGREQAGGDGGEGIGYSTTSGVYQTIDPLLLVQWRTAANGTSTGCRGRVQFHREGRAVETELERSSNHRCSEAKRKKVGTRKSDRSETGLKREGDSDSEVEEEDEEVGTMIESGDEERTESAKESQRNPYFQTSFV</sequence>
<feature type="region of interest" description="Disordered" evidence="1">
    <location>
        <begin position="283"/>
        <end position="360"/>
    </location>
</feature>
<gene>
    <name evidence="2" type="ORF">PXEA_LOCUS29049</name>
</gene>
<dbReference type="EMBL" id="CAAALY010250218">
    <property type="protein sequence ID" value="VEL35609.1"/>
    <property type="molecule type" value="Genomic_DNA"/>
</dbReference>
<reference evidence="2" key="1">
    <citation type="submission" date="2018-11" db="EMBL/GenBank/DDBJ databases">
        <authorList>
            <consortium name="Pathogen Informatics"/>
        </authorList>
    </citation>
    <scope>NUCLEOTIDE SEQUENCE</scope>
</reference>
<accession>A0A448XG12</accession>
<organism evidence="2 3">
    <name type="scientific">Protopolystoma xenopodis</name>
    <dbReference type="NCBI Taxonomy" id="117903"/>
    <lineage>
        <taxon>Eukaryota</taxon>
        <taxon>Metazoa</taxon>
        <taxon>Spiralia</taxon>
        <taxon>Lophotrochozoa</taxon>
        <taxon>Platyhelminthes</taxon>
        <taxon>Monogenea</taxon>
        <taxon>Polyopisthocotylea</taxon>
        <taxon>Polystomatidea</taxon>
        <taxon>Polystomatidae</taxon>
        <taxon>Protopolystoma</taxon>
    </lineage>
</organism>
<evidence type="ECO:0000313" key="3">
    <source>
        <dbReference type="Proteomes" id="UP000784294"/>
    </source>
</evidence>
<feature type="compositionally biased region" description="Basic and acidic residues" evidence="1">
    <location>
        <begin position="305"/>
        <end position="319"/>
    </location>
</feature>